<feature type="region of interest" description="Disordered" evidence="1">
    <location>
        <begin position="1"/>
        <end position="23"/>
    </location>
</feature>
<organism evidence="2 3">
    <name type="scientific">Cloeon dipterum</name>
    <dbReference type="NCBI Taxonomy" id="197152"/>
    <lineage>
        <taxon>Eukaryota</taxon>
        <taxon>Metazoa</taxon>
        <taxon>Ecdysozoa</taxon>
        <taxon>Arthropoda</taxon>
        <taxon>Hexapoda</taxon>
        <taxon>Insecta</taxon>
        <taxon>Pterygota</taxon>
        <taxon>Palaeoptera</taxon>
        <taxon>Ephemeroptera</taxon>
        <taxon>Pisciforma</taxon>
        <taxon>Baetidae</taxon>
        <taxon>Cloeon</taxon>
    </lineage>
</organism>
<proteinExistence type="predicted"/>
<name>A0A8S1DMU4_9INSE</name>
<feature type="region of interest" description="Disordered" evidence="1">
    <location>
        <begin position="226"/>
        <end position="248"/>
    </location>
</feature>
<evidence type="ECO:0000313" key="2">
    <source>
        <dbReference type="EMBL" id="CAB3381397.1"/>
    </source>
</evidence>
<feature type="compositionally biased region" description="Polar residues" evidence="1">
    <location>
        <begin position="56"/>
        <end position="72"/>
    </location>
</feature>
<dbReference type="Proteomes" id="UP000494165">
    <property type="component" value="Unassembled WGS sequence"/>
</dbReference>
<comment type="caution">
    <text evidence="2">The sequence shown here is derived from an EMBL/GenBank/DDBJ whole genome shotgun (WGS) entry which is preliminary data.</text>
</comment>
<feature type="compositionally biased region" description="Polar residues" evidence="1">
    <location>
        <begin position="1"/>
        <end position="10"/>
    </location>
</feature>
<keyword evidence="3" id="KW-1185">Reference proteome</keyword>
<dbReference type="EMBL" id="CADEPI010000232">
    <property type="protein sequence ID" value="CAB3381397.1"/>
    <property type="molecule type" value="Genomic_DNA"/>
</dbReference>
<evidence type="ECO:0000313" key="3">
    <source>
        <dbReference type="Proteomes" id="UP000494165"/>
    </source>
</evidence>
<feature type="compositionally biased region" description="Low complexity" evidence="1">
    <location>
        <begin position="74"/>
        <end position="93"/>
    </location>
</feature>
<dbReference type="AlphaFoldDB" id="A0A8S1DMU4"/>
<gene>
    <name evidence="2" type="ORF">CLODIP_2_CD02806</name>
</gene>
<feature type="region of interest" description="Disordered" evidence="1">
    <location>
        <begin position="56"/>
        <end position="106"/>
    </location>
</feature>
<reference evidence="2 3" key="1">
    <citation type="submission" date="2020-04" db="EMBL/GenBank/DDBJ databases">
        <authorList>
            <person name="Alioto T."/>
            <person name="Alioto T."/>
            <person name="Gomez Garrido J."/>
        </authorList>
    </citation>
    <scope>NUCLEOTIDE SEQUENCE [LARGE SCALE GENOMIC DNA]</scope>
</reference>
<feature type="compositionally biased region" description="Polar residues" evidence="1">
    <location>
        <begin position="226"/>
        <end position="239"/>
    </location>
</feature>
<protein>
    <submittedName>
        <fullName evidence="2">Uncharacterized protein</fullName>
    </submittedName>
</protein>
<evidence type="ECO:0000256" key="1">
    <source>
        <dbReference type="SAM" id="MobiDB-lite"/>
    </source>
</evidence>
<accession>A0A8S1DMU4</accession>
<sequence length="248" mass="27204">MSESDTSSSFGDPVLDYTSDSNESQFFSGVPEFAVMSPEEDAMQFEVQIVVRPMTNASGSEQAGSNITVKTKSPSRATARSRASSCSRTPSRSWQPKPPPLLVRRDSSKQLCIQGTAIKSPTLTTPGIKNSLTPAWPQADETLRTKSPVAQGRRRSDSFITHNEMRRVRAKEATTAVGKYVQQPPPKFDCSRLSKPPLFELVHSEKKYSIRDTSEVSLAETREQATQIESLGPQATQIESLGPQAGRK</sequence>